<name>D2ZRQ1_METSM</name>
<accession>D2ZRQ1</accession>
<feature type="domain" description="DUF11" evidence="9">
    <location>
        <begin position="1725"/>
        <end position="1817"/>
    </location>
</feature>
<dbReference type="InterPro" id="IPR012334">
    <property type="entry name" value="Pectin_lyas_fold"/>
</dbReference>
<dbReference type="InterPro" id="IPR013783">
    <property type="entry name" value="Ig-like_fold"/>
</dbReference>
<dbReference type="InterPro" id="IPR023827">
    <property type="entry name" value="Peptidase_S8_Asp-AS"/>
</dbReference>
<dbReference type="NCBIfam" id="TIGR01376">
    <property type="entry name" value="POMP_repeat"/>
    <property type="match status" value="1"/>
</dbReference>
<feature type="domain" description="DUF11" evidence="9">
    <location>
        <begin position="1939"/>
        <end position="2029"/>
    </location>
</feature>
<dbReference type="Pfam" id="PF01345">
    <property type="entry name" value="DUF11"/>
    <property type="match status" value="12"/>
</dbReference>
<feature type="domain" description="DUF11" evidence="9">
    <location>
        <begin position="971"/>
        <end position="1063"/>
    </location>
</feature>
<dbReference type="Proteomes" id="UP000004028">
    <property type="component" value="Unassembled WGS sequence"/>
</dbReference>
<dbReference type="Pfam" id="PF02415">
    <property type="entry name" value="Chlam_PMP"/>
    <property type="match status" value="1"/>
</dbReference>
<feature type="domain" description="DUF11" evidence="9">
    <location>
        <begin position="1186"/>
        <end position="1280"/>
    </location>
</feature>
<evidence type="ECO:0000256" key="1">
    <source>
        <dbReference type="ARBA" id="ARBA00004196"/>
    </source>
</evidence>
<dbReference type="Gene3D" id="2.160.20.10">
    <property type="entry name" value="Single-stranded right-handed beta-helix, Pectin lyase-like"/>
    <property type="match status" value="1"/>
</dbReference>
<dbReference type="InterPro" id="IPR001434">
    <property type="entry name" value="OmcB-like_DUF11"/>
</dbReference>
<evidence type="ECO:0000256" key="6">
    <source>
        <dbReference type="ARBA" id="ARBA00022801"/>
    </source>
</evidence>
<dbReference type="RefSeq" id="WP_004034178.1">
    <property type="nucleotide sequence ID" value="NZ_GG704759.1"/>
</dbReference>
<dbReference type="SUPFAM" id="SSF51126">
    <property type="entry name" value="Pectin lyase-like"/>
    <property type="match status" value="2"/>
</dbReference>
<dbReference type="InterPro" id="IPR003368">
    <property type="entry name" value="POMP_repeat"/>
</dbReference>
<protein>
    <submittedName>
        <fullName evidence="10">Conserved repeat protein</fullName>
    </submittedName>
</protein>
<evidence type="ECO:0000256" key="3">
    <source>
        <dbReference type="ARBA" id="ARBA00004613"/>
    </source>
</evidence>
<dbReference type="InterPro" id="IPR051172">
    <property type="entry name" value="Chlamydia_OmcB"/>
</dbReference>
<dbReference type="Gene3D" id="2.60.40.740">
    <property type="match status" value="1"/>
</dbReference>
<dbReference type="GO" id="GO:0005576">
    <property type="term" value="C:extracellular region"/>
    <property type="evidence" value="ECO:0007669"/>
    <property type="project" value="UniProtKB-SubCell"/>
</dbReference>
<keyword evidence="4" id="KW-0964">Secreted</keyword>
<feature type="domain" description="DUF11" evidence="9">
    <location>
        <begin position="862"/>
        <end position="956"/>
    </location>
</feature>
<dbReference type="Gene3D" id="2.60.40.10">
    <property type="entry name" value="Immunoglobulins"/>
    <property type="match status" value="1"/>
</dbReference>
<dbReference type="PANTHER" id="PTHR34819:SF3">
    <property type="entry name" value="CELL SURFACE PROTEIN"/>
    <property type="match status" value="1"/>
</dbReference>
<dbReference type="PANTHER" id="PTHR34819">
    <property type="entry name" value="LARGE CYSTEINE-RICH PERIPLASMIC PROTEIN OMCB"/>
    <property type="match status" value="1"/>
</dbReference>
<dbReference type="GO" id="GO:0016787">
    <property type="term" value="F:hydrolase activity"/>
    <property type="evidence" value="ECO:0007669"/>
    <property type="project" value="UniProtKB-KW"/>
</dbReference>
<evidence type="ECO:0000313" key="11">
    <source>
        <dbReference type="Proteomes" id="UP000004028"/>
    </source>
</evidence>
<dbReference type="InterPro" id="IPR006626">
    <property type="entry name" value="PbH1"/>
</dbReference>
<evidence type="ECO:0000256" key="2">
    <source>
        <dbReference type="ARBA" id="ARBA00004442"/>
    </source>
</evidence>
<gene>
    <name evidence="10" type="ORF">METSMIF1_03535</name>
</gene>
<dbReference type="NCBIfam" id="TIGR01451">
    <property type="entry name" value="B_ant_repeat"/>
    <property type="match status" value="11"/>
</dbReference>
<feature type="domain" description="DUF11" evidence="9">
    <location>
        <begin position="1509"/>
        <end position="1608"/>
    </location>
</feature>
<reference evidence="10 11" key="1">
    <citation type="submission" date="2010-01" db="EMBL/GenBank/DDBJ databases">
        <authorList>
            <person name="Weinstock G."/>
            <person name="Sodergren E."/>
            <person name="Clifton S."/>
            <person name="Fulton L."/>
            <person name="Fulton B."/>
            <person name="Courtney L."/>
            <person name="Fronick C."/>
            <person name="Harrison M."/>
            <person name="Strong C."/>
            <person name="Farmer C."/>
            <person name="Delahaunty K."/>
            <person name="Markovic C."/>
            <person name="Hall O."/>
            <person name="Minx P."/>
            <person name="Tomlinson C."/>
            <person name="Mitreva M."/>
            <person name="Nelson J."/>
            <person name="Hou S."/>
            <person name="Wollam A."/>
            <person name="Pepin K.H."/>
            <person name="Johnson M."/>
            <person name="Bhonagiri V."/>
            <person name="Nash W.E."/>
            <person name="Warren W."/>
            <person name="Chinwalla A."/>
            <person name="Mardis E.R."/>
            <person name="Wilson R.K."/>
        </authorList>
    </citation>
    <scope>NUCLEOTIDE SEQUENCE [LARGE SCALE GENOMIC DNA]</scope>
    <source>
        <strain evidence="10 11">DSM 2374</strain>
    </source>
</reference>
<dbReference type="Gene3D" id="2.60.40.1170">
    <property type="entry name" value="Mu homology domain, subdomain B"/>
    <property type="match status" value="1"/>
</dbReference>
<evidence type="ECO:0000259" key="9">
    <source>
        <dbReference type="Pfam" id="PF01345"/>
    </source>
</evidence>
<sequence>MVKKIFAVVGSALLFLLIIGASSAADIDINNDGTFSDVQNGINQARSGDTIYLNNHTFTGSGSEISVAGGWFSNKDKITIDGSINPNKGGTGNEMSTLDAKSSSRVFNIGASSITLKNIIITNGKYSGRDANGAGVYSSGSNLVLENCVISNCEASSSSRGDVHSALYSENTVTLSRCTLVNNKATSTYNTVTNSYVVRTASFDGSMTDCIVRDNYVSSIGAMAIGITIVGSSSNKVSNTKFMNNYATSTNGNAFGAALQVLGTVSNCTFEYNQANSDVNNSHAGALCFRQGSTVYNCTFIGNIAYRGAATTFHASGELKDCIFINNTATGFGGAISTGYDGTTGQKVKISNSYFEGNAAPIGGAITTHGNDITVDNSTFISNKAADDGGAVYVVDDGITVLNSNFGNNSAKNHAGAIYVKGNNVKIQNATFVNNSAHFAGAVRVEGSYVYVLNATFIGNKAISDGVSKSQAGALGISGNNVNIDSSYFANNTVEGDAGAIGVKGSHIKVTNSQFYSNHANPFNNDLNTGLGGAIYTMGNNVTYDNAIFRYNTAVNGSALFVDGVASLKNIVFYRNQAYTYVLPIIVQNPKNPYGVTVNVTVVIIGGNNIANAIHHVGQLNDISFDNVTYLFNVNGTIMNRTTGADEIHPVDGVENSKNGTLIYRDERENTQSINPIVIYDEDGNIIYNETLISSIYGDVRFSLSGLAPGNYTIKAEHPEDLFYKAIKNETNFEVVGFVDLDVDITTDKNYYGLDEEVEWTISLTNHGPHTDNNCYVNGIKLEDIVGFTPSKGTFDAATGIWKVGKLAKNEVVTLKVKTKTTSLGTVTLTVNAVNSTEDTNISNNVATKTIYIQELPKVVPTKDVNVTNPNYGDKVKYTIVVSNVGKITADVTLTDTLDKGLIFTGASGNYEYDSTTRTVTWNIDGLAVGQNLTFYVYATVDAYGVLNNTVTVGDNTVIRNVTVPEITPDKTIDNDSPNFGDKVSYTVTVTNGEFEANNVIVKDVVGNGLTVTDISDNGQYDPITRTITWIVDLAKNEVKTFTVEATVSGYGNISNKVVVGNKTIFKNVDVPEITPKKDVNNTTPNFGENVAYTIVVSNDGISDAKQVVITDTLAKGLKFLGANYNGVYDENTHTVTWTLDIDSGKTVELKVNVTVEDYGVLVNRVTVGDKTSSVDIAVPEIIPDKTANVTDANFGDNVTYTVTVNNDGDVDASQVVIVDQLGNGLKYVSSSDGGVWDEKTNTVTWIVDLAAGKTKTLNVVATVVGYGNVTNSLAVGNKTSKINVNVPEITPNKTVDNKNPNFGDNVTYTIVVSNDGAADAKNVVVKDILAPGFKFIEANYGGVYDELTRTVTWIVDVNAKGHVDLTIKVTVEDYGVLTNNVTVGNKTSSVNITVPEIIPNKTADIENPNFGDEVTYTVNVTNAGKVNANNVVVHDVLGEGLELISADGGVYDPITRTITWTVNLNSGETKSFKVVAKVIGYGNVTNSLVVGNKTSTVDVDVPEIIPSKDADNMYPNFGDSIDYTITVNNIGKADAKHVVVVDHLDKGLKYVSSSHNGVYDEVAHTVTWVVDIAAGSSLDLTVTAVADEYGVLTNIVSVGDKSASVDVNVPEIIPNKTADIENPNFGDNVTYTVTVTNDGNADAKAVVVRDVLGKDLKFVSATGTYTFDEATNTITWTVDVYAGKTETFTVVATVINYGNVTNSLVVGNKTFNKNVTVPEITPDKTVDNENPNFGDDLTYTVTVKNEGNGNANDVIIVDALGKGLEYVSSTGNYDNKTNTITWKVDLASGETKTFTVVAKIIGYTDVTNEVTVGNKTAAVTVDIPEIIPAKDVNNTTPNFGDKVEYTITVNNNANKDAKQVVIVDTLGKGLKFINASHNGKYDESTRTITWIIDLGAGESAVFSVNAAVEAYGNINNTVVVGNKSATKNITVPEITPIKKVENTVPNFGEEVTYFISVFNSAIVDAKQVVVVDHLDKGLKYVSSSHNGVYDEVAHTVTWVVDIGAGSSLDLTVTAVADEYGVLTNDVTV</sequence>
<evidence type="ECO:0000256" key="7">
    <source>
        <dbReference type="ARBA" id="ARBA00023136"/>
    </source>
</evidence>
<dbReference type="InterPro" id="IPR047589">
    <property type="entry name" value="DUF11_rpt"/>
</dbReference>
<feature type="domain" description="DUF11" evidence="9">
    <location>
        <begin position="1616"/>
        <end position="1715"/>
    </location>
</feature>
<dbReference type="InterPro" id="IPR011050">
    <property type="entry name" value="Pectin_lyase_fold/virulence"/>
</dbReference>
<feature type="domain" description="DUF11" evidence="9">
    <location>
        <begin position="1077"/>
        <end position="1172"/>
    </location>
</feature>
<comment type="subcellular location">
    <subcellularLocation>
        <location evidence="1">Cell envelope</location>
    </subcellularLocation>
    <subcellularLocation>
        <location evidence="2">Cell outer membrane</location>
    </subcellularLocation>
    <subcellularLocation>
        <location evidence="3">Secreted</location>
    </subcellularLocation>
</comment>
<feature type="domain" description="DUF11" evidence="9">
    <location>
        <begin position="740"/>
        <end position="851"/>
    </location>
</feature>
<dbReference type="HOGENOM" id="CLU_000546_0_0_2"/>
<proteinExistence type="predicted"/>
<dbReference type="InterPro" id="IPR014755">
    <property type="entry name" value="Cu-Rt/internalin_Ig-like"/>
</dbReference>
<evidence type="ECO:0000256" key="4">
    <source>
        <dbReference type="ARBA" id="ARBA00022525"/>
    </source>
</evidence>
<dbReference type="SMART" id="SM00710">
    <property type="entry name" value="PbH1"/>
    <property type="match status" value="11"/>
</dbReference>
<feature type="non-terminal residue" evidence="10">
    <location>
        <position position="2029"/>
    </location>
</feature>
<dbReference type="PROSITE" id="PS00136">
    <property type="entry name" value="SUBTILASE_ASP"/>
    <property type="match status" value="1"/>
</dbReference>
<keyword evidence="8" id="KW-0998">Cell outer membrane</keyword>
<keyword evidence="5" id="KW-0732">Signal</keyword>
<feature type="domain" description="DUF11" evidence="9">
    <location>
        <begin position="1831"/>
        <end position="1924"/>
    </location>
</feature>
<feature type="domain" description="DUF11" evidence="9">
    <location>
        <begin position="1401"/>
        <end position="1499"/>
    </location>
</feature>
<evidence type="ECO:0000256" key="5">
    <source>
        <dbReference type="ARBA" id="ARBA00022729"/>
    </source>
</evidence>
<keyword evidence="6" id="KW-0378">Hydrolase</keyword>
<dbReference type="EMBL" id="ABYV02000011">
    <property type="protein sequence ID" value="EFC92501.1"/>
    <property type="molecule type" value="Genomic_DNA"/>
</dbReference>
<feature type="domain" description="DUF11" evidence="9">
    <location>
        <begin position="1293"/>
        <end position="1388"/>
    </location>
</feature>
<evidence type="ECO:0000256" key="8">
    <source>
        <dbReference type="ARBA" id="ARBA00023237"/>
    </source>
</evidence>
<organism evidence="10 11">
    <name type="scientific">Methanobrevibacter smithii DSM 2374</name>
    <dbReference type="NCBI Taxonomy" id="521002"/>
    <lineage>
        <taxon>Archaea</taxon>
        <taxon>Methanobacteriati</taxon>
        <taxon>Methanobacteriota</taxon>
        <taxon>Methanomada group</taxon>
        <taxon>Methanobacteria</taxon>
        <taxon>Methanobacteriales</taxon>
        <taxon>Methanobacteriaceae</taxon>
        <taxon>Methanobrevibacter</taxon>
    </lineage>
</organism>
<dbReference type="Gene3D" id="2.60.40.1220">
    <property type="match status" value="5"/>
</dbReference>
<evidence type="ECO:0000313" key="10">
    <source>
        <dbReference type="EMBL" id="EFC92501.1"/>
    </source>
</evidence>
<comment type="caution">
    <text evidence="10">The sequence shown here is derived from an EMBL/GenBank/DDBJ whole genome shotgun (WGS) entry which is preliminary data.</text>
</comment>
<keyword evidence="7" id="KW-0472">Membrane</keyword>